<proteinExistence type="predicted"/>
<evidence type="ECO:0000313" key="1">
    <source>
        <dbReference type="EMBL" id="SFS05338.1"/>
    </source>
</evidence>
<dbReference type="EMBL" id="FOZK01000003">
    <property type="protein sequence ID" value="SFS05338.1"/>
    <property type="molecule type" value="Genomic_DNA"/>
</dbReference>
<gene>
    <name evidence="1" type="ORF">SAMN05216559_2839</name>
</gene>
<dbReference type="RefSeq" id="WP_089817210.1">
    <property type="nucleotide sequence ID" value="NZ_FOZK01000003.1"/>
</dbReference>
<name>A0A1I6LPJ8_9EURY</name>
<sequence length="288" mass="32452">MRWGLLAVLVLAVTAGCGTFTTASESTEAVTPVPVTGVPTEEPTPTGVAPGLFGGGVRDVNRLAEAHTNAIEGERYVWRSVRRTDPLPNVSGQEHVVRQNLSVESERRYLFYTNRRDLAQRGDERLLNDVSEFADGETVYRRFVPFSQQEFTYARQPAEAASVRYESEMAGPIRRYLAVPNATVAEARVDGEPYYRVHSEREMVPGFTRGRNFSATALVSPEGFVRAMNVSYVVDRPDRVVTVEYSFRYERRDDVSVDRPGWVDEQWPQAATESERRLSHLRVDDDGE</sequence>
<dbReference type="PROSITE" id="PS51257">
    <property type="entry name" value="PROKAR_LIPOPROTEIN"/>
    <property type="match status" value="1"/>
</dbReference>
<dbReference type="AlphaFoldDB" id="A0A1I6LPJ8"/>
<accession>A0A1I6LPJ8</accession>
<reference evidence="1 2" key="1">
    <citation type="submission" date="2016-10" db="EMBL/GenBank/DDBJ databases">
        <authorList>
            <person name="de Groot N.N."/>
        </authorList>
    </citation>
    <scope>NUCLEOTIDE SEQUENCE [LARGE SCALE GENOMIC DNA]</scope>
    <source>
        <strain evidence="1 2">CGMCC 1.10457</strain>
    </source>
</reference>
<dbReference type="OrthoDB" id="242565at2157"/>
<dbReference type="Proteomes" id="UP000199062">
    <property type="component" value="Unassembled WGS sequence"/>
</dbReference>
<keyword evidence="2" id="KW-1185">Reference proteome</keyword>
<dbReference type="STRING" id="767519.SAMN05216559_2839"/>
<protein>
    <submittedName>
        <fullName evidence="1">Uncharacterized protein</fullName>
    </submittedName>
</protein>
<organism evidence="1 2">
    <name type="scientific">Halomicrobium zhouii</name>
    <dbReference type="NCBI Taxonomy" id="767519"/>
    <lineage>
        <taxon>Archaea</taxon>
        <taxon>Methanobacteriati</taxon>
        <taxon>Methanobacteriota</taxon>
        <taxon>Stenosarchaea group</taxon>
        <taxon>Halobacteria</taxon>
        <taxon>Halobacteriales</taxon>
        <taxon>Haloarculaceae</taxon>
        <taxon>Halomicrobium</taxon>
    </lineage>
</organism>
<evidence type="ECO:0000313" key="2">
    <source>
        <dbReference type="Proteomes" id="UP000199062"/>
    </source>
</evidence>